<dbReference type="OrthoDB" id="447516at2759"/>
<comment type="caution">
    <text evidence="3">The sequence shown here is derived from an EMBL/GenBank/DDBJ whole genome shotgun (WGS) entry which is preliminary data.</text>
</comment>
<dbReference type="PANTHER" id="PTHR23348">
    <property type="entry name" value="PERIAXIN/AHNAK"/>
    <property type="match status" value="1"/>
</dbReference>
<reference evidence="3 4" key="1">
    <citation type="journal article" date="2018" name="Nat. Ecol. Evol.">
        <title>Shark genomes provide insights into elasmobranch evolution and the origin of vertebrates.</title>
        <authorList>
            <person name="Hara Y"/>
            <person name="Yamaguchi K"/>
            <person name="Onimaru K"/>
            <person name="Kadota M"/>
            <person name="Koyanagi M"/>
            <person name="Keeley SD"/>
            <person name="Tatsumi K"/>
            <person name="Tanaka K"/>
            <person name="Motone F"/>
            <person name="Kageyama Y"/>
            <person name="Nozu R"/>
            <person name="Adachi N"/>
            <person name="Nishimura O"/>
            <person name="Nakagawa R"/>
            <person name="Tanegashima C"/>
            <person name="Kiyatake I"/>
            <person name="Matsumoto R"/>
            <person name="Murakumo K"/>
            <person name="Nishida K"/>
            <person name="Terakita A"/>
            <person name="Kuratani S"/>
            <person name="Sato K"/>
            <person name="Hyodo S Kuraku.S."/>
        </authorList>
    </citation>
    <scope>NUCLEOTIDE SEQUENCE [LARGE SCALE GENOMIC DNA]</scope>
</reference>
<dbReference type="PANTHER" id="PTHR23348:SF41">
    <property type="entry name" value="NEUROBLAST DIFFERENTIATION-ASSOCIATED PROTEIN AHNAK"/>
    <property type="match status" value="1"/>
</dbReference>
<protein>
    <submittedName>
        <fullName evidence="3">Uncharacterized protein</fullName>
    </submittedName>
</protein>
<dbReference type="GO" id="GO:0043484">
    <property type="term" value="P:regulation of RNA splicing"/>
    <property type="evidence" value="ECO:0007669"/>
    <property type="project" value="TreeGrafter"/>
</dbReference>
<evidence type="ECO:0000256" key="2">
    <source>
        <dbReference type="ARBA" id="ARBA00023242"/>
    </source>
</evidence>
<dbReference type="STRING" id="137246.A0A401TZY0"/>
<dbReference type="AlphaFoldDB" id="A0A401TZY0"/>
<accession>A0A401TZY0</accession>
<gene>
    <name evidence="3" type="ORF">chiPu_0032298</name>
</gene>
<comment type="subcellular location">
    <subcellularLocation>
        <location evidence="1">Nucleus</location>
    </subcellularLocation>
</comment>
<proteinExistence type="predicted"/>
<feature type="non-terminal residue" evidence="3">
    <location>
        <position position="190"/>
    </location>
</feature>
<sequence length="190" mass="20352">MPSMKLPSLGISLPKFKGPEVDVSVSQPNVDISVEKPEIDIRGPKIDVESPKLEGDLQAPDVDIEVKGGKVKLPKFKTPKFGFGTPDIKAPKVDLNVNPSKDDFSLEKPEGDIKVPSVDVTAGKMEGDLSVGNIDIKGPDVSLKQPEAEKPKFDVEMPKVKGMLDVDVSMPKPELDVSAPGLSMDIKPAS</sequence>
<keyword evidence="2" id="KW-0539">Nucleus</keyword>
<dbReference type="GO" id="GO:0043034">
    <property type="term" value="C:costamere"/>
    <property type="evidence" value="ECO:0007669"/>
    <property type="project" value="TreeGrafter"/>
</dbReference>
<organism evidence="3 4">
    <name type="scientific">Chiloscyllium punctatum</name>
    <name type="common">Brownbanded bambooshark</name>
    <name type="synonym">Hemiscyllium punctatum</name>
    <dbReference type="NCBI Taxonomy" id="137246"/>
    <lineage>
        <taxon>Eukaryota</taxon>
        <taxon>Metazoa</taxon>
        <taxon>Chordata</taxon>
        <taxon>Craniata</taxon>
        <taxon>Vertebrata</taxon>
        <taxon>Chondrichthyes</taxon>
        <taxon>Elasmobranchii</taxon>
        <taxon>Galeomorphii</taxon>
        <taxon>Galeoidea</taxon>
        <taxon>Orectolobiformes</taxon>
        <taxon>Hemiscylliidae</taxon>
        <taxon>Chiloscyllium</taxon>
    </lineage>
</organism>
<dbReference type="Proteomes" id="UP000287033">
    <property type="component" value="Unassembled WGS sequence"/>
</dbReference>
<dbReference type="GO" id="GO:0005634">
    <property type="term" value="C:nucleus"/>
    <property type="evidence" value="ECO:0007669"/>
    <property type="project" value="UniProtKB-SubCell"/>
</dbReference>
<keyword evidence="4" id="KW-1185">Reference proteome</keyword>
<dbReference type="InterPro" id="IPR052082">
    <property type="entry name" value="Myelin_sheath_structural"/>
</dbReference>
<evidence type="ECO:0000256" key="1">
    <source>
        <dbReference type="ARBA" id="ARBA00004123"/>
    </source>
</evidence>
<evidence type="ECO:0000313" key="3">
    <source>
        <dbReference type="EMBL" id="GCC48186.1"/>
    </source>
</evidence>
<dbReference type="EMBL" id="BEZZ01233017">
    <property type="protein sequence ID" value="GCC48186.1"/>
    <property type="molecule type" value="Genomic_DNA"/>
</dbReference>
<name>A0A401TZY0_CHIPU</name>
<evidence type="ECO:0000313" key="4">
    <source>
        <dbReference type="Proteomes" id="UP000287033"/>
    </source>
</evidence>